<proteinExistence type="predicted"/>
<name>A0AAD3U9Z5_AERHY</name>
<dbReference type="Proteomes" id="UP000859505">
    <property type="component" value="Unassembled WGS sequence"/>
</dbReference>
<organism evidence="1 2">
    <name type="scientific">Aeromonas hydrophila</name>
    <dbReference type="NCBI Taxonomy" id="644"/>
    <lineage>
        <taxon>Bacteria</taxon>
        <taxon>Pseudomonadati</taxon>
        <taxon>Pseudomonadota</taxon>
        <taxon>Gammaproteobacteria</taxon>
        <taxon>Aeromonadales</taxon>
        <taxon>Aeromonadaceae</taxon>
        <taxon>Aeromonas</taxon>
    </lineage>
</organism>
<gene>
    <name evidence="1" type="ORF">JAJ28_001960</name>
</gene>
<evidence type="ECO:0000313" key="1">
    <source>
        <dbReference type="EMBL" id="HAT6344237.1"/>
    </source>
</evidence>
<reference evidence="1" key="1">
    <citation type="journal article" date="2018" name="Genome Biol.">
        <title>SKESA: strategic k-mer extension for scrupulous assemblies.</title>
        <authorList>
            <person name="Souvorov A."/>
            <person name="Agarwala R."/>
            <person name="Lipman D.J."/>
        </authorList>
    </citation>
    <scope>NUCLEOTIDE SEQUENCE</scope>
    <source>
        <strain evidence="1">OLC2673_Aeromonas</strain>
    </source>
</reference>
<accession>A0AAD3U9Z5</accession>
<protein>
    <submittedName>
        <fullName evidence="1">Uncharacterized protein</fullName>
    </submittedName>
</protein>
<comment type="caution">
    <text evidence="1">The sequence shown here is derived from an EMBL/GenBank/DDBJ whole genome shotgun (WGS) entry which is preliminary data.</text>
</comment>
<dbReference type="InterPro" id="IPR028958">
    <property type="entry name" value="Imm42"/>
</dbReference>
<dbReference type="AlphaFoldDB" id="A0AAD3U9Z5"/>
<dbReference type="Pfam" id="PF15593">
    <property type="entry name" value="Imm42"/>
    <property type="match status" value="1"/>
</dbReference>
<dbReference type="EMBL" id="DACTUL010000012">
    <property type="protein sequence ID" value="HAT6344237.1"/>
    <property type="molecule type" value="Genomic_DNA"/>
</dbReference>
<evidence type="ECO:0000313" key="2">
    <source>
        <dbReference type="Proteomes" id="UP000859505"/>
    </source>
</evidence>
<sequence>MIFGQPFEFAVFYELLEKTDNGHWEFGIFIFYRR</sequence>
<reference evidence="1" key="2">
    <citation type="submission" date="2020-01" db="EMBL/GenBank/DDBJ databases">
        <authorList>
            <consortium name="NCBI Pathogen Detection Project"/>
        </authorList>
    </citation>
    <scope>NUCLEOTIDE SEQUENCE</scope>
    <source>
        <strain evidence="1">OLC2673_Aeromonas</strain>
    </source>
</reference>